<proteinExistence type="predicted"/>
<dbReference type="AlphaFoldDB" id="A0A914E3K9"/>
<dbReference type="GO" id="GO:0008017">
    <property type="term" value="F:microtubule binding"/>
    <property type="evidence" value="ECO:0007669"/>
    <property type="project" value="InterPro"/>
</dbReference>
<keyword evidence="2" id="KW-1185">Reference proteome</keyword>
<evidence type="ECO:0000313" key="3">
    <source>
        <dbReference type="WBParaSite" id="ACRNAN_scaffold5323.g23855.t2"/>
    </source>
</evidence>
<feature type="coiled-coil region" evidence="1">
    <location>
        <begin position="119"/>
        <end position="146"/>
    </location>
</feature>
<protein>
    <submittedName>
        <fullName evidence="3">Protein regulator of cytokinesis 1</fullName>
    </submittedName>
</protein>
<organism evidence="2 3">
    <name type="scientific">Acrobeloides nanus</name>
    <dbReference type="NCBI Taxonomy" id="290746"/>
    <lineage>
        <taxon>Eukaryota</taxon>
        <taxon>Metazoa</taxon>
        <taxon>Ecdysozoa</taxon>
        <taxon>Nematoda</taxon>
        <taxon>Chromadorea</taxon>
        <taxon>Rhabditida</taxon>
        <taxon>Tylenchina</taxon>
        <taxon>Cephalobomorpha</taxon>
        <taxon>Cephaloboidea</taxon>
        <taxon>Cephalobidae</taxon>
        <taxon>Acrobeloides</taxon>
    </lineage>
</organism>
<accession>A0A914E3K9</accession>
<evidence type="ECO:0000313" key="2">
    <source>
        <dbReference type="Proteomes" id="UP000887540"/>
    </source>
</evidence>
<name>A0A914E3K9_9BILA</name>
<feature type="coiled-coil region" evidence="1">
    <location>
        <begin position="178"/>
        <end position="205"/>
    </location>
</feature>
<dbReference type="Gene3D" id="1.20.58.1520">
    <property type="match status" value="1"/>
</dbReference>
<sequence length="537" mass="62185">MASPSRTEPRSAMKRRVSVDNTLANLLNKIHSTMARLNELWNEVSMEERARVSRIEHAYGHFYNLLDDIIRAEEDMVAGVYSDIEGSRLAVSDIRRELGLEAFNESLYAPHSVALLKAMDRDLVELKELKREKLAYQQELIREYENICTKLGIESDRFLADQDHLLSAEELHSLQLKKIDLGVELQQIELEVKNWQEETRRIYEKIGADSLSPVQSNILYTDISESVFSPEIRVSFQQLFEKAQADYEKWVAISDFEYAEMMILLKDLWNKCAIPEENRTFPERFNPETQSHTDIDALRKEIAYLQQRYEECRPIFDKLNHWLSLFKEKQELDERYSTDALFNNRGGSLNNILKRQNQLAKLLPKALSELQTSCHTYEKSHNGKCVYVDGMPANQYAEWVMRSYEQQKEINRRIKQEQKKEKLEREMMYGTTPVRDSLARTRQTASSIKKSNRLPKGKISFSCSKIDSHSIISPIRTPIVGPKTSSPIETRSSATRALDFRNPVGIHTPLHRVAAADSAYGTPKSKRVMTPGPNWKY</sequence>
<dbReference type="GO" id="GO:0005737">
    <property type="term" value="C:cytoplasm"/>
    <property type="evidence" value="ECO:0007669"/>
    <property type="project" value="TreeGrafter"/>
</dbReference>
<dbReference type="GO" id="GO:1990023">
    <property type="term" value="C:mitotic spindle midzone"/>
    <property type="evidence" value="ECO:0007669"/>
    <property type="project" value="TreeGrafter"/>
</dbReference>
<dbReference type="InterPro" id="IPR007145">
    <property type="entry name" value="MAP65_Ase1_PRC1"/>
</dbReference>
<dbReference type="PANTHER" id="PTHR19321:SF41">
    <property type="entry name" value="FASCETTO-RELATED"/>
    <property type="match status" value="1"/>
</dbReference>
<dbReference type="Proteomes" id="UP000887540">
    <property type="component" value="Unplaced"/>
</dbReference>
<dbReference type="GO" id="GO:0051256">
    <property type="term" value="P:mitotic spindle midzone assembly"/>
    <property type="evidence" value="ECO:0007669"/>
    <property type="project" value="TreeGrafter"/>
</dbReference>
<dbReference type="PANTHER" id="PTHR19321">
    <property type="entry name" value="PROTEIN REGULATOR OF CYTOKINESIS 1 PRC1-RELATED"/>
    <property type="match status" value="1"/>
</dbReference>
<evidence type="ECO:0000256" key="1">
    <source>
        <dbReference type="SAM" id="Coils"/>
    </source>
</evidence>
<dbReference type="Pfam" id="PF03999">
    <property type="entry name" value="MAP65_ASE1"/>
    <property type="match status" value="1"/>
</dbReference>
<reference evidence="3" key="1">
    <citation type="submission" date="2022-11" db="UniProtKB">
        <authorList>
            <consortium name="WormBaseParasite"/>
        </authorList>
    </citation>
    <scope>IDENTIFICATION</scope>
</reference>
<keyword evidence="1" id="KW-0175">Coiled coil</keyword>
<dbReference type="WBParaSite" id="ACRNAN_scaffold5323.g23855.t2">
    <property type="protein sequence ID" value="ACRNAN_scaffold5323.g23855.t2"/>
    <property type="gene ID" value="ACRNAN_scaffold5323.g23855"/>
</dbReference>